<dbReference type="EMBL" id="VEPZ02001720">
    <property type="protein sequence ID" value="KAE8661434.1"/>
    <property type="molecule type" value="Genomic_DNA"/>
</dbReference>
<protein>
    <submittedName>
        <fullName evidence="2">Indole-3-acetic acid inducible 11, putative isoform 2</fullName>
    </submittedName>
</protein>
<proteinExistence type="predicted"/>
<sequence length="113" mass="11477">MQGGAVNGSSESGSMSTVSRKDNMVVSSDDSSCSDEYELELGLSLNLGDGGSKMHQVSMSGQYARILTGQDFPHLSPSSSSSSSSTSFSLSRANAAAGTERTADSVAAANGSR</sequence>
<feature type="compositionally biased region" description="Low complexity" evidence="1">
    <location>
        <begin position="76"/>
        <end position="91"/>
    </location>
</feature>
<name>A0A6A2Y189_HIBSY</name>
<evidence type="ECO:0000313" key="3">
    <source>
        <dbReference type="Proteomes" id="UP000436088"/>
    </source>
</evidence>
<feature type="compositionally biased region" description="Low complexity" evidence="1">
    <location>
        <begin position="9"/>
        <end position="18"/>
    </location>
</feature>
<accession>A0A6A2Y189</accession>
<evidence type="ECO:0000256" key="1">
    <source>
        <dbReference type="SAM" id="MobiDB-lite"/>
    </source>
</evidence>
<dbReference type="Proteomes" id="UP000436088">
    <property type="component" value="Unassembled WGS sequence"/>
</dbReference>
<comment type="caution">
    <text evidence="2">The sequence shown here is derived from an EMBL/GenBank/DDBJ whole genome shotgun (WGS) entry which is preliminary data.</text>
</comment>
<dbReference type="AlphaFoldDB" id="A0A6A2Y189"/>
<keyword evidence="3" id="KW-1185">Reference proteome</keyword>
<feature type="region of interest" description="Disordered" evidence="1">
    <location>
        <begin position="70"/>
        <end position="113"/>
    </location>
</feature>
<evidence type="ECO:0000313" key="2">
    <source>
        <dbReference type="EMBL" id="KAE8661434.1"/>
    </source>
</evidence>
<feature type="region of interest" description="Disordered" evidence="1">
    <location>
        <begin position="1"/>
        <end position="32"/>
    </location>
</feature>
<gene>
    <name evidence="2" type="ORF">F3Y22_tig00113725pilonHSYRG00272</name>
</gene>
<organism evidence="2 3">
    <name type="scientific">Hibiscus syriacus</name>
    <name type="common">Rose of Sharon</name>
    <dbReference type="NCBI Taxonomy" id="106335"/>
    <lineage>
        <taxon>Eukaryota</taxon>
        <taxon>Viridiplantae</taxon>
        <taxon>Streptophyta</taxon>
        <taxon>Embryophyta</taxon>
        <taxon>Tracheophyta</taxon>
        <taxon>Spermatophyta</taxon>
        <taxon>Magnoliopsida</taxon>
        <taxon>eudicotyledons</taxon>
        <taxon>Gunneridae</taxon>
        <taxon>Pentapetalae</taxon>
        <taxon>rosids</taxon>
        <taxon>malvids</taxon>
        <taxon>Malvales</taxon>
        <taxon>Malvaceae</taxon>
        <taxon>Malvoideae</taxon>
        <taxon>Hibiscus</taxon>
    </lineage>
</organism>
<reference evidence="2" key="1">
    <citation type="submission" date="2019-09" db="EMBL/GenBank/DDBJ databases">
        <title>Draft genome information of white flower Hibiscus syriacus.</title>
        <authorList>
            <person name="Kim Y.-M."/>
        </authorList>
    </citation>
    <scope>NUCLEOTIDE SEQUENCE [LARGE SCALE GENOMIC DNA]</scope>
    <source>
        <strain evidence="2">YM2019G1</strain>
    </source>
</reference>